<dbReference type="GeneID" id="30007317"/>
<comment type="caution">
    <text evidence="1">The sequence shown here is derived from an EMBL/GenBank/DDBJ whole genome shotgun (WGS) entry which is preliminary data.</text>
</comment>
<organism evidence="1 2">
    <name type="scientific">Fonsecaea erecta</name>
    <dbReference type="NCBI Taxonomy" id="1367422"/>
    <lineage>
        <taxon>Eukaryota</taxon>
        <taxon>Fungi</taxon>
        <taxon>Dikarya</taxon>
        <taxon>Ascomycota</taxon>
        <taxon>Pezizomycotina</taxon>
        <taxon>Eurotiomycetes</taxon>
        <taxon>Chaetothyriomycetidae</taxon>
        <taxon>Chaetothyriales</taxon>
        <taxon>Herpotrichiellaceae</taxon>
        <taxon>Fonsecaea</taxon>
    </lineage>
</organism>
<reference evidence="1 2" key="1">
    <citation type="submission" date="2016-04" db="EMBL/GenBank/DDBJ databases">
        <title>Draft genome of Fonsecaea erecta CBS 125763.</title>
        <authorList>
            <person name="Weiss V.A."/>
            <person name="Vicente V.A."/>
            <person name="Raittz R.T."/>
            <person name="Moreno L.F."/>
            <person name="De Souza E.M."/>
            <person name="Pedrosa F.O."/>
            <person name="Steffens M.B."/>
            <person name="Faoro H."/>
            <person name="Tadra-Sfeir M.Z."/>
            <person name="Najafzadeh M.J."/>
            <person name="Felipe M.S."/>
            <person name="Teixeira M."/>
            <person name="Sun J."/>
            <person name="Xi L."/>
            <person name="Gomes R."/>
            <person name="De Azevedo C.M."/>
            <person name="Salgado C.G."/>
            <person name="Da Silva M.B."/>
            <person name="Nascimento M.F."/>
            <person name="Queiroz-Telles F."/>
            <person name="Attili D.S."/>
            <person name="Gorbushina A."/>
        </authorList>
    </citation>
    <scope>NUCLEOTIDE SEQUENCE [LARGE SCALE GENOMIC DNA]</scope>
    <source>
        <strain evidence="1 2">CBS 125763</strain>
    </source>
</reference>
<evidence type="ECO:0000313" key="2">
    <source>
        <dbReference type="Proteomes" id="UP000078343"/>
    </source>
</evidence>
<proteinExistence type="predicted"/>
<name>A0A178ZVU5_9EURO</name>
<keyword evidence="2" id="KW-1185">Reference proteome</keyword>
<sequence length="100" mass="11380">MSEADYERDNAQAKICLGEIERHRGALSTHPLPQLNACANTCITTRGLEHNYLAITRRTEPTSVQREYANIKKYVTRTKGRGLLISIKLFSRKTFLGRCL</sequence>
<gene>
    <name evidence="1" type="ORF">AYL99_03147</name>
</gene>
<protein>
    <submittedName>
        <fullName evidence="1">Uncharacterized protein</fullName>
    </submittedName>
</protein>
<dbReference type="AlphaFoldDB" id="A0A178ZVU5"/>
<accession>A0A178ZVU5</accession>
<dbReference type="Proteomes" id="UP000078343">
    <property type="component" value="Unassembled WGS sequence"/>
</dbReference>
<dbReference type="RefSeq" id="XP_018697287.1">
    <property type="nucleotide sequence ID" value="XM_018834663.1"/>
</dbReference>
<evidence type="ECO:0000313" key="1">
    <source>
        <dbReference type="EMBL" id="OAP63920.1"/>
    </source>
</evidence>
<dbReference type="EMBL" id="LVYI01000002">
    <property type="protein sequence ID" value="OAP63920.1"/>
    <property type="molecule type" value="Genomic_DNA"/>
</dbReference>